<dbReference type="RefSeq" id="WP_123421542.1">
    <property type="nucleotide sequence ID" value="NZ_RJUL01000005.1"/>
</dbReference>
<dbReference type="InterPro" id="IPR036812">
    <property type="entry name" value="NAD(P)_OxRdtase_dom_sf"/>
</dbReference>
<dbReference type="STRING" id="584787.GCA_001247655_02838"/>
<dbReference type="PANTHER" id="PTHR43364:SF4">
    <property type="entry name" value="NAD(P)-LINKED OXIDOREDUCTASE SUPERFAMILY PROTEIN"/>
    <property type="match status" value="1"/>
</dbReference>
<dbReference type="InterPro" id="IPR023210">
    <property type="entry name" value="NADP_OxRdtase_dom"/>
</dbReference>
<organism evidence="3 4">
    <name type="scientific">Gallaecimonas pentaromativorans</name>
    <dbReference type="NCBI Taxonomy" id="584787"/>
    <lineage>
        <taxon>Bacteria</taxon>
        <taxon>Pseudomonadati</taxon>
        <taxon>Pseudomonadota</taxon>
        <taxon>Gammaproteobacteria</taxon>
        <taxon>Enterobacterales</taxon>
        <taxon>Gallaecimonadaceae</taxon>
        <taxon>Gallaecimonas</taxon>
    </lineage>
</organism>
<dbReference type="GO" id="GO:0016491">
    <property type="term" value="F:oxidoreductase activity"/>
    <property type="evidence" value="ECO:0007669"/>
    <property type="project" value="UniProtKB-KW"/>
</dbReference>
<evidence type="ECO:0000259" key="2">
    <source>
        <dbReference type="Pfam" id="PF00248"/>
    </source>
</evidence>
<dbReference type="Proteomes" id="UP000268033">
    <property type="component" value="Unassembled WGS sequence"/>
</dbReference>
<accession>A0A3N1PEM3</accession>
<proteinExistence type="predicted"/>
<keyword evidence="4" id="KW-1185">Reference proteome</keyword>
<dbReference type="EMBL" id="RJUL01000005">
    <property type="protein sequence ID" value="ROQ25771.1"/>
    <property type="molecule type" value="Genomic_DNA"/>
</dbReference>
<dbReference type="GO" id="GO:0005829">
    <property type="term" value="C:cytosol"/>
    <property type="evidence" value="ECO:0007669"/>
    <property type="project" value="UniProtKB-ARBA"/>
</dbReference>
<evidence type="ECO:0000313" key="4">
    <source>
        <dbReference type="Proteomes" id="UP000268033"/>
    </source>
</evidence>
<dbReference type="FunFam" id="3.20.20.100:FF:000004">
    <property type="entry name" value="Oxidoreductase, aldo/keto reductase"/>
    <property type="match status" value="1"/>
</dbReference>
<sequence length="331" mass="36312">MEYTKLGTTGLDISRLCLGCMTFGEPNAGAHPWTLDEERSRPLFRHAVEQGINFFDTANSYSAGTSEVMVGKFLKEFTRRDDIVLATKVFFPPGAAGAPASPNGKGLSRKAIMAQIDASLSRLGTDYVDLYQIHRWDYDTPIEETMEALHDVVKAGKARYIGASSMFAWQFAKAQAVAREHGWTRFVSMQNYLNLLYREEEREMIPLCADQGVGLMPWSPLARGHLTRPRGQGTARSASDVFGKTLFERTEQADGQVIDAVEAVAKARGVPMAQVALAWVLAKPQVSAPIVGASKTAQLDDAVAALALKLTDEEIAQLEQHYLPHSVTGHQ</sequence>
<dbReference type="Gene3D" id="3.20.20.100">
    <property type="entry name" value="NADP-dependent oxidoreductase domain"/>
    <property type="match status" value="1"/>
</dbReference>
<evidence type="ECO:0000313" key="3">
    <source>
        <dbReference type="EMBL" id="ROQ25771.1"/>
    </source>
</evidence>
<dbReference type="CDD" id="cd19079">
    <property type="entry name" value="AKR_EcYajO-like"/>
    <property type="match status" value="1"/>
</dbReference>
<dbReference type="PANTHER" id="PTHR43364">
    <property type="entry name" value="NADH-SPECIFIC METHYLGLYOXAL REDUCTASE-RELATED"/>
    <property type="match status" value="1"/>
</dbReference>
<dbReference type="SUPFAM" id="SSF51430">
    <property type="entry name" value="NAD(P)-linked oxidoreductase"/>
    <property type="match status" value="1"/>
</dbReference>
<dbReference type="AlphaFoldDB" id="A0A3N1PEM3"/>
<protein>
    <submittedName>
        <fullName evidence="3">Aryl-alcohol dehydrogenase-like predicted oxidoreductase</fullName>
    </submittedName>
</protein>
<comment type="caution">
    <text evidence="3">The sequence shown here is derived from an EMBL/GenBank/DDBJ whole genome shotgun (WGS) entry which is preliminary data.</text>
</comment>
<dbReference type="Pfam" id="PF00248">
    <property type="entry name" value="Aldo_ket_red"/>
    <property type="match status" value="1"/>
</dbReference>
<name>A0A3N1PEM3_9GAMM</name>
<reference evidence="3 4" key="1">
    <citation type="submission" date="2018-11" db="EMBL/GenBank/DDBJ databases">
        <title>Genomic Encyclopedia of Type Strains, Phase IV (KMG-IV): sequencing the most valuable type-strain genomes for metagenomic binning, comparative biology and taxonomic classification.</title>
        <authorList>
            <person name="Goeker M."/>
        </authorList>
    </citation>
    <scope>NUCLEOTIDE SEQUENCE [LARGE SCALE GENOMIC DNA]</scope>
    <source>
        <strain evidence="3 4">DSM 21945</strain>
    </source>
</reference>
<gene>
    <name evidence="3" type="ORF">EDC28_10580</name>
</gene>
<feature type="domain" description="NADP-dependent oxidoreductase" evidence="2">
    <location>
        <begin position="15"/>
        <end position="322"/>
    </location>
</feature>
<dbReference type="InterPro" id="IPR050523">
    <property type="entry name" value="AKR_Detox_Biosynth"/>
</dbReference>
<evidence type="ECO:0000256" key="1">
    <source>
        <dbReference type="ARBA" id="ARBA00023002"/>
    </source>
</evidence>
<keyword evidence="1" id="KW-0560">Oxidoreductase</keyword>